<protein>
    <submittedName>
        <fullName evidence="10">Sodium/hydrogen exchanger 9B2</fullName>
    </submittedName>
</protein>
<evidence type="ECO:0000313" key="10">
    <source>
        <dbReference type="RefSeq" id="XP_028966518.1"/>
    </source>
</evidence>
<dbReference type="Pfam" id="PF00999">
    <property type="entry name" value="Na_H_Exchanger"/>
    <property type="match status" value="1"/>
</dbReference>
<dbReference type="GO" id="GO:0015297">
    <property type="term" value="F:antiporter activity"/>
    <property type="evidence" value="ECO:0007669"/>
    <property type="project" value="InterPro"/>
</dbReference>
<dbReference type="KEGG" id="goe:100900016"/>
<dbReference type="RefSeq" id="XP_028966518.1">
    <property type="nucleotide sequence ID" value="XM_029110685.1"/>
</dbReference>
<evidence type="ECO:0000256" key="2">
    <source>
        <dbReference type="ARBA" id="ARBA00007367"/>
    </source>
</evidence>
<dbReference type="GeneID" id="100900016"/>
<dbReference type="InterPro" id="IPR006153">
    <property type="entry name" value="Cation/H_exchanger_TM"/>
</dbReference>
<evidence type="ECO:0000256" key="6">
    <source>
        <dbReference type="SAM" id="MobiDB-lite"/>
    </source>
</evidence>
<feature type="transmembrane region" description="Helical" evidence="7">
    <location>
        <begin position="53"/>
        <end position="76"/>
    </location>
</feature>
<keyword evidence="4 7" id="KW-1133">Transmembrane helix</keyword>
<feature type="transmembrane region" description="Helical" evidence="7">
    <location>
        <begin position="163"/>
        <end position="179"/>
    </location>
</feature>
<feature type="transmembrane region" description="Helical" evidence="7">
    <location>
        <begin position="185"/>
        <end position="204"/>
    </location>
</feature>
<feature type="transmembrane region" description="Helical" evidence="7">
    <location>
        <begin position="255"/>
        <end position="277"/>
    </location>
</feature>
<dbReference type="InterPro" id="IPR051843">
    <property type="entry name" value="CPA1_transporter"/>
</dbReference>
<feature type="compositionally biased region" description="Basic and acidic residues" evidence="6">
    <location>
        <begin position="377"/>
        <end position="388"/>
    </location>
</feature>
<sequence>MALAVILLRAGLGLDLSVLKALSAACIRLTFLPCFAEAASICVVSHLVLGLPYTWGLLLGFVLAAVSPAVVVPAMIDLTNRKLGTDKGIPTLLMAASSFDDVAAITGFGVVLGTIFSGGTSLALTLASGPLEAIAGLLIGGLLGVLLATMFRANRRGEDQFDLACALHLVIQGIMAVFISNRLNFGGVGPLTAITASAVAVIVWKKQGKTSDPDSIAQTKTCSSVLASFWLVFEPVLFSLIGMEIQLNRLKPATVTGGLLTLAICLTIRVIVTFFAVGHSTLNVKERIFVCVGWLPKATVQAALAPTAMDMVRRWTAQGKPLEKMALHYSETVLTVSVIAIMVTAPIGAVAISVLAPRLLRVEKTNPDEGTECSISLKDDDGGLEERS</sequence>
<evidence type="ECO:0000256" key="4">
    <source>
        <dbReference type="ARBA" id="ARBA00022989"/>
    </source>
</evidence>
<evidence type="ECO:0000259" key="8">
    <source>
        <dbReference type="Pfam" id="PF00999"/>
    </source>
</evidence>
<evidence type="ECO:0000256" key="7">
    <source>
        <dbReference type="SAM" id="Phobius"/>
    </source>
</evidence>
<organism evidence="9 10">
    <name type="scientific">Galendromus occidentalis</name>
    <name type="common">western predatory mite</name>
    <dbReference type="NCBI Taxonomy" id="34638"/>
    <lineage>
        <taxon>Eukaryota</taxon>
        <taxon>Metazoa</taxon>
        <taxon>Ecdysozoa</taxon>
        <taxon>Arthropoda</taxon>
        <taxon>Chelicerata</taxon>
        <taxon>Arachnida</taxon>
        <taxon>Acari</taxon>
        <taxon>Parasitiformes</taxon>
        <taxon>Mesostigmata</taxon>
        <taxon>Gamasina</taxon>
        <taxon>Phytoseioidea</taxon>
        <taxon>Phytoseiidae</taxon>
        <taxon>Typhlodrominae</taxon>
        <taxon>Galendromus</taxon>
    </lineage>
</organism>
<gene>
    <name evidence="10" type="primary">LOC100900016</name>
</gene>
<keyword evidence="5 7" id="KW-0472">Membrane</keyword>
<comment type="subcellular location">
    <subcellularLocation>
        <location evidence="1">Membrane</location>
        <topology evidence="1">Multi-pass membrane protein</topology>
    </subcellularLocation>
</comment>
<evidence type="ECO:0000256" key="3">
    <source>
        <dbReference type="ARBA" id="ARBA00022692"/>
    </source>
</evidence>
<proteinExistence type="inferred from homology"/>
<feature type="domain" description="Cation/H+ exchanger transmembrane" evidence="8">
    <location>
        <begin position="3"/>
        <end position="353"/>
    </location>
</feature>
<feature type="transmembrane region" description="Helical" evidence="7">
    <location>
        <begin position="225"/>
        <end position="243"/>
    </location>
</feature>
<feature type="transmembrane region" description="Helical" evidence="7">
    <location>
        <begin position="102"/>
        <end position="127"/>
    </location>
</feature>
<reference evidence="10" key="1">
    <citation type="submission" date="2025-08" db="UniProtKB">
        <authorList>
            <consortium name="RefSeq"/>
        </authorList>
    </citation>
    <scope>IDENTIFICATION</scope>
</reference>
<comment type="similarity">
    <text evidence="2">Belongs to the monovalent cation:proton antiporter 1 (CPA1) transporter (TC 2.A.36) family.</text>
</comment>
<dbReference type="GO" id="GO:0016020">
    <property type="term" value="C:membrane"/>
    <property type="evidence" value="ECO:0007669"/>
    <property type="project" value="UniProtKB-SubCell"/>
</dbReference>
<keyword evidence="9" id="KW-1185">Reference proteome</keyword>
<accession>A0AAJ7SD25</accession>
<feature type="region of interest" description="Disordered" evidence="6">
    <location>
        <begin position="368"/>
        <end position="388"/>
    </location>
</feature>
<dbReference type="PANTHER" id="PTHR31102">
    <property type="match status" value="1"/>
</dbReference>
<dbReference type="AlphaFoldDB" id="A0AAJ7SD25"/>
<dbReference type="PANTHER" id="PTHR31102:SF1">
    <property type="entry name" value="CATION_H+ EXCHANGER DOMAIN-CONTAINING PROTEIN"/>
    <property type="match status" value="1"/>
</dbReference>
<dbReference type="Proteomes" id="UP000694867">
    <property type="component" value="Unplaced"/>
</dbReference>
<evidence type="ECO:0000313" key="9">
    <source>
        <dbReference type="Proteomes" id="UP000694867"/>
    </source>
</evidence>
<evidence type="ECO:0000256" key="1">
    <source>
        <dbReference type="ARBA" id="ARBA00004141"/>
    </source>
</evidence>
<evidence type="ECO:0000256" key="5">
    <source>
        <dbReference type="ARBA" id="ARBA00023136"/>
    </source>
</evidence>
<feature type="transmembrane region" description="Helical" evidence="7">
    <location>
        <begin position="333"/>
        <end position="356"/>
    </location>
</feature>
<name>A0AAJ7SD25_9ACAR</name>
<keyword evidence="3 7" id="KW-0812">Transmembrane</keyword>
<feature type="transmembrane region" description="Helical" evidence="7">
    <location>
        <begin position="133"/>
        <end position="151"/>
    </location>
</feature>
<dbReference type="GO" id="GO:1902600">
    <property type="term" value="P:proton transmembrane transport"/>
    <property type="evidence" value="ECO:0007669"/>
    <property type="project" value="InterPro"/>
</dbReference>